<dbReference type="InterPro" id="IPR050812">
    <property type="entry name" value="Preph/Arog_dehydrog"/>
</dbReference>
<dbReference type="SUPFAM" id="SSF51735">
    <property type="entry name" value="NAD(P)-binding Rossmann-fold domains"/>
    <property type="match status" value="1"/>
</dbReference>
<dbReference type="PANTHER" id="PTHR21363">
    <property type="entry name" value="PREPHENATE DEHYDROGENASE"/>
    <property type="match status" value="1"/>
</dbReference>
<dbReference type="InterPro" id="IPR036291">
    <property type="entry name" value="NAD(P)-bd_dom_sf"/>
</dbReference>
<dbReference type="GO" id="GO:0008977">
    <property type="term" value="F:prephenate dehydrogenase (NAD+) activity"/>
    <property type="evidence" value="ECO:0007669"/>
    <property type="project" value="InterPro"/>
</dbReference>
<evidence type="ECO:0000313" key="4">
    <source>
        <dbReference type="Proteomes" id="UP000245647"/>
    </source>
</evidence>
<proteinExistence type="predicted"/>
<dbReference type="GO" id="GO:0070403">
    <property type="term" value="F:NAD+ binding"/>
    <property type="evidence" value="ECO:0007669"/>
    <property type="project" value="TreeGrafter"/>
</dbReference>
<keyword evidence="1" id="KW-0560">Oxidoreductase</keyword>
<accession>A0A2U2PC21</accession>
<evidence type="ECO:0000256" key="1">
    <source>
        <dbReference type="ARBA" id="ARBA00023002"/>
    </source>
</evidence>
<dbReference type="SUPFAM" id="SSF48179">
    <property type="entry name" value="6-phosphogluconate dehydrogenase C-terminal domain-like"/>
    <property type="match status" value="2"/>
</dbReference>
<dbReference type="Proteomes" id="UP000245647">
    <property type="component" value="Unassembled WGS sequence"/>
</dbReference>
<dbReference type="GO" id="GO:0004665">
    <property type="term" value="F:prephenate dehydrogenase (NADP+) activity"/>
    <property type="evidence" value="ECO:0007669"/>
    <property type="project" value="InterPro"/>
</dbReference>
<dbReference type="RefSeq" id="WP_109417732.1">
    <property type="nucleotide sequence ID" value="NZ_QEAS01000021.1"/>
</dbReference>
<dbReference type="OrthoDB" id="914255at2"/>
<name>A0A2U2PC21_9SPHI</name>
<dbReference type="InterPro" id="IPR003099">
    <property type="entry name" value="Prephen_DH"/>
</dbReference>
<feature type="domain" description="Prephenate/arogenate dehydrogenase" evidence="2">
    <location>
        <begin position="1"/>
        <end position="282"/>
    </location>
</feature>
<dbReference type="AlphaFoldDB" id="A0A2U2PC21"/>
<dbReference type="Gene3D" id="1.10.3660.10">
    <property type="entry name" value="6-phosphogluconate dehydrogenase C-terminal like domain"/>
    <property type="match status" value="2"/>
</dbReference>
<comment type="caution">
    <text evidence="3">The sequence shown here is derived from an EMBL/GenBank/DDBJ whole genome shotgun (WGS) entry which is preliminary data.</text>
</comment>
<dbReference type="InterPro" id="IPR008927">
    <property type="entry name" value="6-PGluconate_DH-like_C_sf"/>
</dbReference>
<dbReference type="InterPro" id="IPR006115">
    <property type="entry name" value="6PGDH_NADP-bd"/>
</dbReference>
<dbReference type="PANTHER" id="PTHR21363:SF0">
    <property type="entry name" value="PREPHENATE DEHYDROGENASE [NADP(+)]"/>
    <property type="match status" value="1"/>
</dbReference>
<organism evidence="3 4">
    <name type="scientific">Pararcticibacter amylolyticus</name>
    <dbReference type="NCBI Taxonomy" id="2173175"/>
    <lineage>
        <taxon>Bacteria</taxon>
        <taxon>Pseudomonadati</taxon>
        <taxon>Bacteroidota</taxon>
        <taxon>Sphingobacteriia</taxon>
        <taxon>Sphingobacteriales</taxon>
        <taxon>Sphingobacteriaceae</taxon>
        <taxon>Pararcticibacter</taxon>
    </lineage>
</organism>
<dbReference type="PROSITE" id="PS51176">
    <property type="entry name" value="PDH_ADH"/>
    <property type="match status" value="1"/>
</dbReference>
<keyword evidence="4" id="KW-1185">Reference proteome</keyword>
<gene>
    <name evidence="3" type="ORF">DDR33_20795</name>
</gene>
<dbReference type="EMBL" id="QEAS01000021">
    <property type="protein sequence ID" value="PWG78669.1"/>
    <property type="molecule type" value="Genomic_DNA"/>
</dbReference>
<reference evidence="3 4" key="1">
    <citation type="submission" date="2018-04" db="EMBL/GenBank/DDBJ databases">
        <title>Pedobacter chongqingensis sp. nov., isolated from a rottenly hemp rope.</title>
        <authorList>
            <person name="Cai Y."/>
        </authorList>
    </citation>
    <scope>NUCLEOTIDE SEQUENCE [LARGE SCALE GENOMIC DNA]</scope>
    <source>
        <strain evidence="3 4">FJ4-8</strain>
    </source>
</reference>
<dbReference type="GO" id="GO:0006571">
    <property type="term" value="P:tyrosine biosynthetic process"/>
    <property type="evidence" value="ECO:0007669"/>
    <property type="project" value="InterPro"/>
</dbReference>
<dbReference type="Pfam" id="PF03446">
    <property type="entry name" value="NAD_binding_2"/>
    <property type="match status" value="1"/>
</dbReference>
<evidence type="ECO:0000259" key="2">
    <source>
        <dbReference type="PROSITE" id="PS51176"/>
    </source>
</evidence>
<dbReference type="GO" id="GO:0050661">
    <property type="term" value="F:NADP binding"/>
    <property type="evidence" value="ECO:0007669"/>
    <property type="project" value="InterPro"/>
</dbReference>
<sequence>MNIGIIGLGDMGSLCARKWAQKGYTVYGCDLPQRYESLLNLFEGTSVTILPSARAVARKADFLLYSVEAANIEQVVAATADSVKYGAIVAGQTSVKYPEIAAFEKHLPDDVFIVTCHSLHGPAFSTEGQKLVVVPHRATDEIYRKAMDVYEALESEIIEVESFEHHDRIMADTQAVTHMGFESMGTAWKNAGVYPWDHGAYSNGIDNVKILTTLRIFSYKAHVYAGLAIMNPFARKQVRQYARSESELFKMMICEQEDAFRARIKAASEFVFHGERNFITLDHDVMKDFKMAEESGEYMPNSHLSIFAMVDTWYRLKVNPYENLICQTPPFRLRLGIAEYLFKNEALLEESIVTALYDKSIRADDLEFHSAVREWASIIEYGDMDGYLAHFNQVKDFFADRLQEGARQSARLIEKLTP</sequence>
<dbReference type="Gene3D" id="3.40.50.720">
    <property type="entry name" value="NAD(P)-binding Rossmann-like Domain"/>
    <property type="match status" value="1"/>
</dbReference>
<protein>
    <submittedName>
        <fullName evidence="3">Prephenate dehydrogenase/arogenate dehydrogenase family protein</fullName>
    </submittedName>
</protein>
<evidence type="ECO:0000313" key="3">
    <source>
        <dbReference type="EMBL" id="PWG78669.1"/>
    </source>
</evidence>